<dbReference type="InterPro" id="IPR001849">
    <property type="entry name" value="PH_domain"/>
</dbReference>
<evidence type="ECO:0000259" key="3">
    <source>
        <dbReference type="PROSITE" id="PS50021"/>
    </source>
</evidence>
<accession>A0AAD6XS09</accession>
<feature type="domain" description="Calponin-homology (CH)" evidence="3">
    <location>
        <begin position="255"/>
        <end position="359"/>
    </location>
</feature>
<feature type="region of interest" description="Disordered" evidence="1">
    <location>
        <begin position="138"/>
        <end position="214"/>
    </location>
</feature>
<comment type="caution">
    <text evidence="4">The sequence shown here is derived from an EMBL/GenBank/DDBJ whole genome shotgun (WGS) entry which is preliminary data.</text>
</comment>
<dbReference type="InterPro" id="IPR001715">
    <property type="entry name" value="CH_dom"/>
</dbReference>
<gene>
    <name evidence="4" type="ORF">B0H15DRAFT_835602</name>
</gene>
<sequence>MAFHALDPVAVREGPVTVKKAGLLSSWRGWTQKWMVLRATNLTIYPNQVRSESSDISPEPGLRIPLNSITRLERTHFSRQGHCLLLDAAGSQFLFAFLSDHDLYSWHDDVYSNSPLMLFRAGESTEIDLENIISGYSSVDSPDLSSRTSSPPTLPRTKTPGITGPSHSPPVALSGPYTHSPAFPPQSPHDLEHSRGDTHPAEPVPAPSEPGLRTEERELIRQAVSLLCNLMEPRFLRKTEPGDEKPFDLVELRLRSLYAAKQNWGTQELSEDSDFEEKRSFSDALRDGYVLCQLLNTLSTSPVVRPDIRGQDYTDSSLNITKFLTACLAVGLPQDDLFLPLAVFVLKAFTWVARILKAF</sequence>
<name>A0AAD6XS09_9AGAR</name>
<dbReference type="InterPro" id="IPR011993">
    <property type="entry name" value="PH-like_dom_sf"/>
</dbReference>
<evidence type="ECO:0000313" key="5">
    <source>
        <dbReference type="Proteomes" id="UP001222325"/>
    </source>
</evidence>
<evidence type="ECO:0008006" key="6">
    <source>
        <dbReference type="Google" id="ProtNLM"/>
    </source>
</evidence>
<feature type="compositionally biased region" description="Basic and acidic residues" evidence="1">
    <location>
        <begin position="189"/>
        <end position="200"/>
    </location>
</feature>
<dbReference type="SUPFAM" id="SSF50729">
    <property type="entry name" value="PH domain-like"/>
    <property type="match status" value="1"/>
</dbReference>
<evidence type="ECO:0000313" key="4">
    <source>
        <dbReference type="EMBL" id="KAJ7091356.1"/>
    </source>
</evidence>
<dbReference type="Proteomes" id="UP001222325">
    <property type="component" value="Unassembled WGS sequence"/>
</dbReference>
<dbReference type="Pfam" id="PF00307">
    <property type="entry name" value="CH"/>
    <property type="match status" value="1"/>
</dbReference>
<organism evidence="4 5">
    <name type="scientific">Mycena belliarum</name>
    <dbReference type="NCBI Taxonomy" id="1033014"/>
    <lineage>
        <taxon>Eukaryota</taxon>
        <taxon>Fungi</taxon>
        <taxon>Dikarya</taxon>
        <taxon>Basidiomycota</taxon>
        <taxon>Agaricomycotina</taxon>
        <taxon>Agaricomycetes</taxon>
        <taxon>Agaricomycetidae</taxon>
        <taxon>Agaricales</taxon>
        <taxon>Marasmiineae</taxon>
        <taxon>Mycenaceae</taxon>
        <taxon>Mycena</taxon>
    </lineage>
</organism>
<feature type="domain" description="PH" evidence="2">
    <location>
        <begin position="9"/>
        <end position="115"/>
    </location>
</feature>
<dbReference type="EMBL" id="JARJCN010000020">
    <property type="protein sequence ID" value="KAJ7091356.1"/>
    <property type="molecule type" value="Genomic_DNA"/>
</dbReference>
<dbReference type="SUPFAM" id="SSF47576">
    <property type="entry name" value="Calponin-homology domain, CH-domain"/>
    <property type="match status" value="1"/>
</dbReference>
<dbReference type="AlphaFoldDB" id="A0AAD6XS09"/>
<proteinExistence type="predicted"/>
<evidence type="ECO:0000259" key="2">
    <source>
        <dbReference type="PROSITE" id="PS50003"/>
    </source>
</evidence>
<dbReference type="Gene3D" id="2.30.29.30">
    <property type="entry name" value="Pleckstrin-homology domain (PH domain)/Phosphotyrosine-binding domain (PTB)"/>
    <property type="match status" value="1"/>
</dbReference>
<dbReference type="PROSITE" id="PS50021">
    <property type="entry name" value="CH"/>
    <property type="match status" value="1"/>
</dbReference>
<feature type="compositionally biased region" description="Low complexity" evidence="1">
    <location>
        <begin position="138"/>
        <end position="160"/>
    </location>
</feature>
<evidence type="ECO:0000256" key="1">
    <source>
        <dbReference type="SAM" id="MobiDB-lite"/>
    </source>
</evidence>
<dbReference type="SMART" id="SM00233">
    <property type="entry name" value="PH"/>
    <property type="match status" value="1"/>
</dbReference>
<reference evidence="4" key="1">
    <citation type="submission" date="2023-03" db="EMBL/GenBank/DDBJ databases">
        <title>Massive genome expansion in bonnet fungi (Mycena s.s.) driven by repeated elements and novel gene families across ecological guilds.</title>
        <authorList>
            <consortium name="Lawrence Berkeley National Laboratory"/>
            <person name="Harder C.B."/>
            <person name="Miyauchi S."/>
            <person name="Viragh M."/>
            <person name="Kuo A."/>
            <person name="Thoen E."/>
            <person name="Andreopoulos B."/>
            <person name="Lu D."/>
            <person name="Skrede I."/>
            <person name="Drula E."/>
            <person name="Henrissat B."/>
            <person name="Morin E."/>
            <person name="Kohler A."/>
            <person name="Barry K."/>
            <person name="LaButti K."/>
            <person name="Morin E."/>
            <person name="Salamov A."/>
            <person name="Lipzen A."/>
            <person name="Mereny Z."/>
            <person name="Hegedus B."/>
            <person name="Baldrian P."/>
            <person name="Stursova M."/>
            <person name="Weitz H."/>
            <person name="Taylor A."/>
            <person name="Grigoriev I.V."/>
            <person name="Nagy L.G."/>
            <person name="Martin F."/>
            <person name="Kauserud H."/>
        </authorList>
    </citation>
    <scope>NUCLEOTIDE SEQUENCE</scope>
    <source>
        <strain evidence="4">CBHHK173m</strain>
    </source>
</reference>
<dbReference type="InterPro" id="IPR036872">
    <property type="entry name" value="CH_dom_sf"/>
</dbReference>
<dbReference type="PROSITE" id="PS50003">
    <property type="entry name" value="PH_DOMAIN"/>
    <property type="match status" value="1"/>
</dbReference>
<dbReference type="Gene3D" id="1.10.418.10">
    <property type="entry name" value="Calponin-like domain"/>
    <property type="match status" value="1"/>
</dbReference>
<protein>
    <recommendedName>
        <fullName evidence="6">PH domain-containing protein</fullName>
    </recommendedName>
</protein>
<keyword evidence="5" id="KW-1185">Reference proteome</keyword>